<protein>
    <submittedName>
        <fullName evidence="5">Quinoprotein alcohol dehydrogenase-like superfamily</fullName>
    </submittedName>
</protein>
<feature type="region of interest" description="Disordered" evidence="2">
    <location>
        <begin position="1469"/>
        <end position="1563"/>
    </location>
</feature>
<dbReference type="GO" id="GO:0006914">
    <property type="term" value="P:autophagy"/>
    <property type="evidence" value="ECO:0007669"/>
    <property type="project" value="InterPro"/>
</dbReference>
<dbReference type="GO" id="GO:0042594">
    <property type="term" value="P:response to starvation"/>
    <property type="evidence" value="ECO:0007669"/>
    <property type="project" value="TreeGrafter"/>
</dbReference>
<dbReference type="FunFam" id="2.130.10.10:FF:000782">
    <property type="entry name" value="Autophagy-related protein 18h"/>
    <property type="match status" value="2"/>
</dbReference>
<evidence type="ECO:0000256" key="1">
    <source>
        <dbReference type="ARBA" id="ARBA00004329"/>
    </source>
</evidence>
<comment type="caution">
    <text evidence="5">The sequence shown here is derived from an EMBL/GenBank/DDBJ whole genome shotgun (WGS) entry which is preliminary data.</text>
</comment>
<dbReference type="InterPro" id="IPR001680">
    <property type="entry name" value="WD40_rpt"/>
</dbReference>
<feature type="domain" description="BCAS3" evidence="3">
    <location>
        <begin position="602"/>
        <end position="702"/>
    </location>
</feature>
<dbReference type="OrthoDB" id="25778at2759"/>
<gene>
    <name evidence="5" type="ORF">CTI12_AA176860</name>
</gene>
<feature type="compositionally biased region" description="Polar residues" evidence="2">
    <location>
        <begin position="1536"/>
        <end position="1552"/>
    </location>
</feature>
<accession>A0A2U1PA12</accession>
<evidence type="ECO:0000313" key="5">
    <source>
        <dbReference type="EMBL" id="PWA82567.1"/>
    </source>
</evidence>
<dbReference type="EMBL" id="PKPP01001458">
    <property type="protein sequence ID" value="PWA82567.1"/>
    <property type="molecule type" value="Genomic_DNA"/>
</dbReference>
<feature type="domain" description="BCAS3 WD40" evidence="4">
    <location>
        <begin position="869"/>
        <end position="1164"/>
    </location>
</feature>
<organism evidence="5 6">
    <name type="scientific">Artemisia annua</name>
    <name type="common">Sweet wormwood</name>
    <dbReference type="NCBI Taxonomy" id="35608"/>
    <lineage>
        <taxon>Eukaryota</taxon>
        <taxon>Viridiplantae</taxon>
        <taxon>Streptophyta</taxon>
        <taxon>Embryophyta</taxon>
        <taxon>Tracheophyta</taxon>
        <taxon>Spermatophyta</taxon>
        <taxon>Magnoliopsida</taxon>
        <taxon>eudicotyledons</taxon>
        <taxon>Gunneridae</taxon>
        <taxon>Pentapetalae</taxon>
        <taxon>asterids</taxon>
        <taxon>campanulids</taxon>
        <taxon>Asterales</taxon>
        <taxon>Asteraceae</taxon>
        <taxon>Asteroideae</taxon>
        <taxon>Anthemideae</taxon>
        <taxon>Artemisiinae</taxon>
        <taxon>Artemisia</taxon>
    </lineage>
</organism>
<dbReference type="SUPFAM" id="SSF50978">
    <property type="entry name" value="WD40 repeat-like"/>
    <property type="match status" value="1"/>
</dbReference>
<feature type="compositionally biased region" description="Acidic residues" evidence="2">
    <location>
        <begin position="1554"/>
        <end position="1563"/>
    </location>
</feature>
<dbReference type="InterPro" id="IPR045142">
    <property type="entry name" value="BCAS3-like"/>
</dbReference>
<dbReference type="SMART" id="SM00320">
    <property type="entry name" value="WD40"/>
    <property type="match status" value="2"/>
</dbReference>
<dbReference type="STRING" id="35608.A0A2U1PA12"/>
<feature type="domain" description="BCAS3" evidence="3">
    <location>
        <begin position="1292"/>
        <end position="1433"/>
    </location>
</feature>
<feature type="compositionally biased region" description="Gly residues" evidence="2">
    <location>
        <begin position="10"/>
        <end position="19"/>
    </location>
</feature>
<comment type="subcellular location">
    <subcellularLocation>
        <location evidence="1">Preautophagosomal structure</location>
    </subcellularLocation>
</comment>
<feature type="domain" description="BCAS3 WD40" evidence="4">
    <location>
        <begin position="180"/>
        <end position="474"/>
    </location>
</feature>
<dbReference type="InterPro" id="IPR011047">
    <property type="entry name" value="Quinoprotein_ADH-like_sf"/>
</dbReference>
<feature type="compositionally biased region" description="Polar residues" evidence="2">
    <location>
        <begin position="1472"/>
        <end position="1488"/>
    </location>
</feature>
<evidence type="ECO:0000259" key="4">
    <source>
        <dbReference type="Pfam" id="PF21034"/>
    </source>
</evidence>
<dbReference type="SUPFAM" id="SSF50998">
    <property type="entry name" value="Quinoprotein alcohol dehydrogenase-like"/>
    <property type="match status" value="1"/>
</dbReference>
<dbReference type="InterPro" id="IPR022175">
    <property type="entry name" value="BCAS3_dom"/>
</dbReference>
<dbReference type="PANTHER" id="PTHR13268:SF7">
    <property type="entry name" value="AUTOPHAGY-RELATED PROTEIN 18F"/>
    <property type="match status" value="1"/>
</dbReference>
<dbReference type="Proteomes" id="UP000245207">
    <property type="component" value="Unassembled WGS sequence"/>
</dbReference>
<dbReference type="Gene3D" id="2.130.10.10">
    <property type="entry name" value="YVTN repeat-like/Quinoprotein amine dehydrogenase"/>
    <property type="match status" value="2"/>
</dbReference>
<feature type="region of interest" description="Disordered" evidence="2">
    <location>
        <begin position="1"/>
        <end position="21"/>
    </location>
</feature>
<dbReference type="InterPro" id="IPR015943">
    <property type="entry name" value="WD40/YVTN_repeat-like_dom_sf"/>
</dbReference>
<dbReference type="InterPro" id="IPR048382">
    <property type="entry name" value="BCAS3_WD40"/>
</dbReference>
<sequence length="1563" mass="170006">MRKIDQRQKQGGGGGGGGVIPNSIRSSISSYLRIVSSGASTVASSVRSAASAAIVDRDNNNDVGPDQVLWAGFDKLEYEGDITRRVLLLGYQHGFQVWDVEDANNVRNIVSRYDGAVSFMQILPKPIVSKHSQVEYAGDRPLLVICAEGSFSMGGNAPGGPAISGSGNIKNSHDQQNGGSVPTVVRFYSLKSQSYINELKFRSVVYSVRCSSRIVAVLQAAQVHCFDVATLQREYTILTNPIVTSSSRFENIGLGPLAVGSRWIAYSGSAVELPNTRVSPQHFTQSKTFTAPGSNGSIVAHYAKQSSKQLAVGIVTLGDIGYKKLSRYYSEMVPDGNMSQQLSDPGWKDRGLPNGRSPDAENVGMVIVRDVVSKAVIAQFKAHDSAIASLCFDPSGVLLVTASVHGHNFNVFRIMPGAENGASYIHLYRLQRGFTNAVIQDISFSVDSRWINISSSRGTSHLFAISPSGGPVNIQSAEETVNSSHKGYNYDATNKPADRLASGPPITLSPVSRIRNGNSGWRNVVTGAAVAASGRTNSYSGVIASTFHKCKGKNLDADSGSTMSKNHILVFSSSGSVIQYALRLSSEVDSVAVMSGLNTAYDSSPDQDSRLIVEPIQKWNICTKNRREREENIDIYGENAHTGNRKVFPERTENENSDYFEGISKVKKENFSLEERNHVYISEVELHMHQPHIPLWAKPQIRQKQGAGVIPNSIRSSISSYLRIVSSGASTVASSVRSAASAAIVDRDNNNDVGPDQVLWAGFDKLEYEGDITRRVLLLGYQHGFQVWDVEDANNVRNIVSRYDGAVSFMQILPKPIVSKHSQVEYAGDRPLLVICAEGSFSSGGNASGGPAISGSGNIKNSHDQQNGGSVPTVVRFYSLKSQSYINELKFRSVVYSVRCSSRIVAVLQAAQVHCFDVATLQREYTILTNPIVTSSSRFENIGLGPLAVGSRWIAYSGSAVELPNTRVSPQHFTQSKTFTAPGSNGSIVAHYAKQSSKQLAVGIVTLGDIGYKKLSRYYSEFVPDGNMSQQLSDPGRKDRGAPNGRSSDAENVGMVIVRDVVSKAVIAQFKAHDSPIASLCFDPSGVLLVTASVHGHNFNVFRIMPGTENGASYIHLYRLQRGFTNAVIQDISFSVDSRWINISSSRGTSHLFAISPSGGPVNIQSAEETVNSSHKGYNYDATNKPADRLASGPPITLSPVSRIRNGNSGWRNVVTGAAVAASGRTNSYSGVIASTFHKCKGKNLDADSGSTMSKNHILVFSSSGSVIQYALRLSSEVDSVAVMSGLNTAYDSSPDQDSRLIVEPIQKWNICTKNRREREENIDIYGENAHTGNRKVFPERTENENSDYFEGISKVKKENFSLEERNHVYISEVELHMHQPHIPLWAKPQIYFQSLTVDDITLDGENNLEGEFEIEKIPSHTVEARSRYLVPAVDHLRGIKVDMTRVPALDHNSGVSLHSTSGLYEQDKLSRGSSVNPVYSTTDTVVTDNGFENGDEETGEDASQMPNANGFVNNDSSPISHTQPETVHNREHSVSETQTELVNNNIGQKLENQSEDQGDEFD</sequence>
<evidence type="ECO:0000313" key="6">
    <source>
        <dbReference type="Proteomes" id="UP000245207"/>
    </source>
</evidence>
<keyword evidence="6" id="KW-1185">Reference proteome</keyword>
<dbReference type="Pfam" id="PF12490">
    <property type="entry name" value="BCAS3"/>
    <property type="match status" value="2"/>
</dbReference>
<dbReference type="PANTHER" id="PTHR13268">
    <property type="entry name" value="BREAST CARCINOMA AMPLIFIED SEQUENCE 3"/>
    <property type="match status" value="1"/>
</dbReference>
<dbReference type="Pfam" id="PF21034">
    <property type="entry name" value="BCAS3_WD40"/>
    <property type="match status" value="2"/>
</dbReference>
<feature type="region of interest" description="Disordered" evidence="2">
    <location>
        <begin position="1026"/>
        <end position="1049"/>
    </location>
</feature>
<proteinExistence type="predicted"/>
<reference evidence="5 6" key="1">
    <citation type="journal article" date="2018" name="Mol. Plant">
        <title>The genome of Artemisia annua provides insight into the evolution of Asteraceae family and artemisinin biosynthesis.</title>
        <authorList>
            <person name="Shen Q."/>
            <person name="Zhang L."/>
            <person name="Liao Z."/>
            <person name="Wang S."/>
            <person name="Yan T."/>
            <person name="Shi P."/>
            <person name="Liu M."/>
            <person name="Fu X."/>
            <person name="Pan Q."/>
            <person name="Wang Y."/>
            <person name="Lv Z."/>
            <person name="Lu X."/>
            <person name="Zhang F."/>
            <person name="Jiang W."/>
            <person name="Ma Y."/>
            <person name="Chen M."/>
            <person name="Hao X."/>
            <person name="Li L."/>
            <person name="Tang Y."/>
            <person name="Lv G."/>
            <person name="Zhou Y."/>
            <person name="Sun X."/>
            <person name="Brodelius P.E."/>
            <person name="Rose J.K.C."/>
            <person name="Tang K."/>
        </authorList>
    </citation>
    <scope>NUCLEOTIDE SEQUENCE [LARGE SCALE GENOMIC DNA]</scope>
    <source>
        <strain evidence="6">cv. Huhao1</strain>
        <tissue evidence="5">Leaf</tissue>
    </source>
</reference>
<evidence type="ECO:0000259" key="3">
    <source>
        <dbReference type="Pfam" id="PF12490"/>
    </source>
</evidence>
<dbReference type="GO" id="GO:0000407">
    <property type="term" value="C:phagophore assembly site"/>
    <property type="evidence" value="ECO:0007669"/>
    <property type="project" value="UniProtKB-SubCell"/>
</dbReference>
<evidence type="ECO:0000256" key="2">
    <source>
        <dbReference type="SAM" id="MobiDB-lite"/>
    </source>
</evidence>
<dbReference type="InterPro" id="IPR036322">
    <property type="entry name" value="WD40_repeat_dom_sf"/>
</dbReference>
<feature type="compositionally biased region" description="Polar residues" evidence="2">
    <location>
        <begin position="1505"/>
        <end position="1527"/>
    </location>
</feature>
<name>A0A2U1PA12_ARTAN</name>